<feature type="region of interest" description="Disordered" evidence="1">
    <location>
        <begin position="1510"/>
        <end position="1540"/>
    </location>
</feature>
<feature type="region of interest" description="Disordered" evidence="1">
    <location>
        <begin position="606"/>
        <end position="630"/>
    </location>
</feature>
<feature type="region of interest" description="Disordered" evidence="1">
    <location>
        <begin position="1421"/>
        <end position="1447"/>
    </location>
</feature>
<reference evidence="4" key="2">
    <citation type="submission" date="2023-11" db="UniProtKB">
        <authorList>
            <consortium name="WormBaseParasite"/>
        </authorList>
    </citation>
    <scope>IDENTIFICATION</scope>
</reference>
<feature type="region of interest" description="Disordered" evidence="1">
    <location>
        <begin position="1049"/>
        <end position="1078"/>
    </location>
</feature>
<dbReference type="PROSITE" id="PS00028">
    <property type="entry name" value="ZINC_FINGER_C2H2_1"/>
    <property type="match status" value="1"/>
</dbReference>
<dbReference type="SMART" id="SM00355">
    <property type="entry name" value="ZnF_C2H2"/>
    <property type="match status" value="3"/>
</dbReference>
<evidence type="ECO:0000313" key="3">
    <source>
        <dbReference type="Proteomes" id="UP000050795"/>
    </source>
</evidence>
<feature type="region of interest" description="Disordered" evidence="1">
    <location>
        <begin position="991"/>
        <end position="1018"/>
    </location>
</feature>
<feature type="compositionally biased region" description="Polar residues" evidence="1">
    <location>
        <begin position="991"/>
        <end position="1003"/>
    </location>
</feature>
<feature type="compositionally biased region" description="Low complexity" evidence="1">
    <location>
        <begin position="1571"/>
        <end position="1592"/>
    </location>
</feature>
<accession>A0AA85K4K2</accession>
<feature type="region of interest" description="Disordered" evidence="1">
    <location>
        <begin position="1376"/>
        <end position="1399"/>
    </location>
</feature>
<dbReference type="WBParaSite" id="TREG1_77270.1">
    <property type="protein sequence ID" value="TREG1_77270.1"/>
    <property type="gene ID" value="TREG1_77270"/>
</dbReference>
<name>A0AA85K4K2_TRIRE</name>
<dbReference type="Proteomes" id="UP000050795">
    <property type="component" value="Unassembled WGS sequence"/>
</dbReference>
<evidence type="ECO:0000313" key="4">
    <source>
        <dbReference type="WBParaSite" id="TREG1_77270.1"/>
    </source>
</evidence>
<dbReference type="InterPro" id="IPR013087">
    <property type="entry name" value="Znf_C2H2_type"/>
</dbReference>
<proteinExistence type="predicted"/>
<feature type="compositionally biased region" description="Basic residues" evidence="1">
    <location>
        <begin position="1593"/>
        <end position="1602"/>
    </location>
</feature>
<feature type="compositionally biased region" description="Low complexity" evidence="1">
    <location>
        <begin position="1516"/>
        <end position="1538"/>
    </location>
</feature>
<feature type="domain" description="C2H2-type" evidence="2">
    <location>
        <begin position="419"/>
        <end position="442"/>
    </location>
</feature>
<sequence>MNNKRLCVNRKSQSNLSLLRSSPGGILFSSVAGGPLHVHSPDRNSENFAAKSTDGEYGRVANPVSLFNSLLDPNIELPTISVREVDEILSSLTTPNSSPVKTASGTSGIINAHPNYCDTRDGLCHNVAQHNNKQSLEKNLFDGVECSPNPVETNSVKNANITERNLNGISQICIKSNGAGRISTSSTCRNAAENLSSSKYTLGNSFLRSTSFMCPERKRHTDTDLRTNQANRKNNTKTVSLQSMMDILPLFPSCRSVAELGALALGPESEKTTDHSFHKQKSPVSLHPKACSGTNLCKPPFKMQISSSSRDRSPIGSLDLATHSRYQNASASSVQEATKYRQAYLSVRKANQAKVLSKSTTTVPSSVLESKNQDTPKNHHVSYQTPNNDQLTVHLKVIPPKLSPYSTSTTSDDRFKHICPHPRCGRRYQAEIGLLRHLVKYHGEQIELPRRTSSAANQRLVRRPASEERTITSVGFDETDEIVDKNSPSKSEMCKTKILTSLHSKNALESNQSEIKMMPYNNSPSSVSFETTTTKVNEYTSTADAYDKLKDISSLSNNGIITTRICSTTTVTAPPNPANTTSVSIPSIDLHTNVCSNSFSITVDMDNLSSNSNETTHPNQQKGVDGDDESNKLQIFKPMRKQRRLRSISGSHSDVPMTKQYSSAFPNTTNQTIISHYYCKHQSLLNSSDLLVYCPTEQSSSPVVCTSTMVNSQKQCTATTTTDNCRRRTLSTGNDPRASNVDVDANGGDGEVHKQNGMDVGSNKCPSCGYINVKGMEMKEREWISGIHALTCSKTDSVCCPVDKCAYVCSGRADLSAHLTSVHFPEIQHQLVRLIFACPLKDCQTICPDEASFQAHFTGHLRGHLPGDLTELFNPYSPTQSLTTVPGGTITPTVVDTTPTLSTIPPTTTSTTPIVVNSTPVVVQPIMDNSPEISQLSSSSSSITYNPSSSLLAKYSSIHQNNNNNSILSGSSTNDNFHVEIMDVQSSLGVGDQCQTLSNNPPSRINPHSEMVQPSSSIDNNQPIVVVAAAAAAGDVSNSSSCFNQYIHQQHHHEQQQQQQQFNGLPNSPSLFSNDDDDAASISTLSEAFKSDSHTVVVVGGDDDNVAVVVGNNFSTVSNNETDHVDLTDNRNLLSALDLIPDDILIELLKEDRPSIWGDPVTNNNTSNVNNNSGSVNAINSSLSAPYPCYTESSYLPTPLETTTTTTTSNNDNDDDCGSICLNYDGYYNTSSVHDSSEWIDFNLTGSISPLNESSISFDDNLHNNNINKEDSSALVLSSDDSSSWIPSNLVHHTWSSAIANEKVSNNSMIDNYDHYNNNNNDDASNCNSVNSHYHPLRRHFNCPHRVISDLTAALILPDVERRLKAAISVARTSKSSSIPSNSTVCSSVSSQNSSSRNTVASGRGCAGAAFGSVRQQQQSCCSGKRRRNASESPPLVSTYEATPPTTTVPVNNVDLCRSSNYWRWSYNDNHQIISSSNSIKHQHNVKTIIRVSNGEEEAVAEVGESHFLTTQFDPNTSNSSKVNSTHTNNNTTNDSKTICLTTDDNESTFQRNQLDSRSFNNNPIKINVGQEQQQHQQQQQQQKLPINNSRNTRSHSNHRRLPSLSQPSIEPRKRVKKYQQASMPTCQVYFTPYTTNTNSHSSMNSTEKYVIPRPVLPRRHSMASYNNNNNTNSNNNFIRSDCFTHLPH</sequence>
<keyword evidence="3" id="KW-1185">Reference proteome</keyword>
<feature type="region of interest" description="Disordered" evidence="1">
    <location>
        <begin position="364"/>
        <end position="385"/>
    </location>
</feature>
<organism evidence="3 4">
    <name type="scientific">Trichobilharzia regenti</name>
    <name type="common">Nasal bird schistosome</name>
    <dbReference type="NCBI Taxonomy" id="157069"/>
    <lineage>
        <taxon>Eukaryota</taxon>
        <taxon>Metazoa</taxon>
        <taxon>Spiralia</taxon>
        <taxon>Lophotrochozoa</taxon>
        <taxon>Platyhelminthes</taxon>
        <taxon>Trematoda</taxon>
        <taxon>Digenea</taxon>
        <taxon>Strigeidida</taxon>
        <taxon>Schistosomatoidea</taxon>
        <taxon>Schistosomatidae</taxon>
        <taxon>Trichobilharzia</taxon>
    </lineage>
</organism>
<feature type="compositionally biased region" description="Polar residues" evidence="1">
    <location>
        <begin position="1062"/>
        <end position="1073"/>
    </location>
</feature>
<reference evidence="3" key="1">
    <citation type="submission" date="2022-06" db="EMBL/GenBank/DDBJ databases">
        <authorList>
            <person name="Berger JAMES D."/>
            <person name="Berger JAMES D."/>
        </authorList>
    </citation>
    <scope>NUCLEOTIDE SEQUENCE [LARGE SCALE GENOMIC DNA]</scope>
</reference>
<evidence type="ECO:0000259" key="2">
    <source>
        <dbReference type="PROSITE" id="PS00028"/>
    </source>
</evidence>
<feature type="region of interest" description="Disordered" evidence="1">
    <location>
        <begin position="1570"/>
        <end position="1621"/>
    </location>
</feature>
<protein>
    <recommendedName>
        <fullName evidence="2">C2H2-type domain-containing protein</fullName>
    </recommendedName>
</protein>
<feature type="compositionally biased region" description="Polar residues" evidence="1">
    <location>
        <begin position="606"/>
        <end position="622"/>
    </location>
</feature>
<evidence type="ECO:0000256" key="1">
    <source>
        <dbReference type="SAM" id="MobiDB-lite"/>
    </source>
</evidence>